<keyword evidence="5" id="KW-1185">Reference proteome</keyword>
<evidence type="ECO:0000256" key="2">
    <source>
        <dbReference type="SAM" id="MobiDB-lite"/>
    </source>
</evidence>
<keyword evidence="1" id="KW-0143">Chaperone</keyword>
<sequence>MAQNPYEVLGVPRTASDDDIKKAYRKLAKELHPDRNKDNPANTERFKRVSAAYALLGDEAKRAQFDRGEIDADGNPRGFAGGNASGYKPHARSGGFESDPFDVFADLFSGGGARTGGSFGGGPFGAEFGAQRTQARSARGQTLSYTLDIPFDQAARGLPQRLALRTGKTIEIKLPAGFNDGQQIRLTGQGAPGPGGVGDAVVTLRIQPHPYLKRDGETVTLDLPISLSEAVRGASVKVPTVDGPVMLAVPAGSTSGRLLRLRSRGFTRKDGGRGDQMVRLLVDLPAADDALRTFVDTWPGAGPAKRPFGEDA</sequence>
<dbReference type="Gene3D" id="1.10.287.110">
    <property type="entry name" value="DnaJ domain"/>
    <property type="match status" value="1"/>
</dbReference>
<dbReference type="GO" id="GO:0005737">
    <property type="term" value="C:cytoplasm"/>
    <property type="evidence" value="ECO:0007669"/>
    <property type="project" value="TreeGrafter"/>
</dbReference>
<gene>
    <name evidence="4" type="ORF">E6W36_13685</name>
</gene>
<dbReference type="InterPro" id="IPR001623">
    <property type="entry name" value="DnaJ_domain"/>
</dbReference>
<dbReference type="PANTHER" id="PTHR43096">
    <property type="entry name" value="DNAJ HOMOLOG 1, MITOCHONDRIAL-RELATED"/>
    <property type="match status" value="1"/>
</dbReference>
<dbReference type="CDD" id="cd06257">
    <property type="entry name" value="DnaJ"/>
    <property type="match status" value="1"/>
</dbReference>
<evidence type="ECO:0000259" key="3">
    <source>
        <dbReference type="PROSITE" id="PS50076"/>
    </source>
</evidence>
<dbReference type="Gene3D" id="2.60.260.20">
    <property type="entry name" value="Urease metallochaperone UreE, N-terminal domain"/>
    <property type="match status" value="2"/>
</dbReference>
<dbReference type="GO" id="GO:0042026">
    <property type="term" value="P:protein refolding"/>
    <property type="evidence" value="ECO:0007669"/>
    <property type="project" value="TreeGrafter"/>
</dbReference>
<dbReference type="InterPro" id="IPR008971">
    <property type="entry name" value="HSP40/DnaJ_pept-bd"/>
</dbReference>
<feature type="region of interest" description="Disordered" evidence="2">
    <location>
        <begin position="72"/>
        <end position="93"/>
    </location>
</feature>
<dbReference type="PANTHER" id="PTHR43096:SF52">
    <property type="entry name" value="DNAJ HOMOLOG 1, MITOCHONDRIAL-RELATED"/>
    <property type="match status" value="1"/>
</dbReference>
<organism evidence="4 5">
    <name type="scientific">Hankyongella ginsenosidimutans</name>
    <dbReference type="NCBI Taxonomy" id="1763828"/>
    <lineage>
        <taxon>Bacteria</taxon>
        <taxon>Pseudomonadati</taxon>
        <taxon>Pseudomonadota</taxon>
        <taxon>Alphaproteobacteria</taxon>
        <taxon>Sphingomonadales</taxon>
        <taxon>Sphingomonadaceae</taxon>
        <taxon>Hankyongella</taxon>
    </lineage>
</organism>
<name>A0A4D7C500_9SPHN</name>
<dbReference type="AlphaFoldDB" id="A0A4D7C500"/>
<dbReference type="CDD" id="cd10747">
    <property type="entry name" value="DnaJ_C"/>
    <property type="match status" value="1"/>
</dbReference>
<evidence type="ECO:0000313" key="4">
    <source>
        <dbReference type="EMBL" id="QCI80171.1"/>
    </source>
</evidence>
<dbReference type="InterPro" id="IPR018253">
    <property type="entry name" value="DnaJ_domain_CS"/>
</dbReference>
<dbReference type="PROSITE" id="PS50076">
    <property type="entry name" value="DNAJ_2"/>
    <property type="match status" value="1"/>
</dbReference>
<dbReference type="SMART" id="SM00271">
    <property type="entry name" value="DnaJ"/>
    <property type="match status" value="1"/>
</dbReference>
<reference evidence="5" key="1">
    <citation type="submission" date="2019-04" db="EMBL/GenBank/DDBJ databases">
        <title>Complete genome sequence of Sphingomonas sp. W1-2-3.</title>
        <authorList>
            <person name="Im W.T."/>
        </authorList>
    </citation>
    <scope>NUCLEOTIDE SEQUENCE [LARGE SCALE GENOMIC DNA]</scope>
    <source>
        <strain evidence="5">W1-2-3</strain>
    </source>
</reference>
<dbReference type="Pfam" id="PF01556">
    <property type="entry name" value="DnaJ_C"/>
    <property type="match status" value="1"/>
</dbReference>
<proteinExistence type="predicted"/>
<dbReference type="Pfam" id="PF00226">
    <property type="entry name" value="DnaJ"/>
    <property type="match status" value="1"/>
</dbReference>
<protein>
    <submittedName>
        <fullName evidence="4">J domain-containing protein</fullName>
    </submittedName>
</protein>
<evidence type="ECO:0000256" key="1">
    <source>
        <dbReference type="ARBA" id="ARBA00023186"/>
    </source>
</evidence>
<dbReference type="GO" id="GO:0051082">
    <property type="term" value="F:unfolded protein binding"/>
    <property type="evidence" value="ECO:0007669"/>
    <property type="project" value="InterPro"/>
</dbReference>
<dbReference type="EMBL" id="CP039704">
    <property type="protein sequence ID" value="QCI80171.1"/>
    <property type="molecule type" value="Genomic_DNA"/>
</dbReference>
<dbReference type="PROSITE" id="PS00636">
    <property type="entry name" value="DNAJ_1"/>
    <property type="match status" value="1"/>
</dbReference>
<dbReference type="Proteomes" id="UP000298714">
    <property type="component" value="Chromosome"/>
</dbReference>
<dbReference type="RefSeq" id="WP_222873035.1">
    <property type="nucleotide sequence ID" value="NZ_CP039704.1"/>
</dbReference>
<dbReference type="InterPro" id="IPR036869">
    <property type="entry name" value="J_dom_sf"/>
</dbReference>
<feature type="domain" description="J" evidence="3">
    <location>
        <begin position="4"/>
        <end position="69"/>
    </location>
</feature>
<dbReference type="PRINTS" id="PR00625">
    <property type="entry name" value="JDOMAIN"/>
</dbReference>
<dbReference type="SUPFAM" id="SSF49493">
    <property type="entry name" value="HSP40/DnaJ peptide-binding domain"/>
    <property type="match status" value="2"/>
</dbReference>
<dbReference type="InterPro" id="IPR002939">
    <property type="entry name" value="DnaJ_C"/>
</dbReference>
<evidence type="ECO:0000313" key="5">
    <source>
        <dbReference type="Proteomes" id="UP000298714"/>
    </source>
</evidence>
<accession>A0A4D7C500</accession>
<dbReference type="KEGG" id="hgn:E6W36_13685"/>
<dbReference type="SUPFAM" id="SSF46565">
    <property type="entry name" value="Chaperone J-domain"/>
    <property type="match status" value="1"/>
</dbReference>